<dbReference type="Pfam" id="PF05133">
    <property type="entry name" value="SPP1_portal"/>
    <property type="match status" value="1"/>
</dbReference>
<dbReference type="InterPro" id="IPR021145">
    <property type="entry name" value="Portal_protein_SPP1_Gp6-like"/>
</dbReference>
<name>A0A8S5P6I3_9CAUD</name>
<reference evidence="1" key="1">
    <citation type="journal article" date="2021" name="Proc. Natl. Acad. Sci. U.S.A.">
        <title>A Catalog of Tens of Thousands of Viruses from Human Metagenomes Reveals Hidden Associations with Chronic Diseases.</title>
        <authorList>
            <person name="Tisza M.J."/>
            <person name="Buck C.B."/>
        </authorList>
    </citation>
    <scope>NUCLEOTIDE SEQUENCE</scope>
    <source>
        <strain evidence="1">CtGiO6</strain>
    </source>
</reference>
<dbReference type="EMBL" id="BK015350">
    <property type="protein sequence ID" value="DAE02694.1"/>
    <property type="molecule type" value="Genomic_DNA"/>
</dbReference>
<protein>
    <submittedName>
        <fullName evidence="1">PORTAL PROTEIN</fullName>
    </submittedName>
</protein>
<sequence>MELKGKAYLRRKLDGYRTGVQTRYKYYSMEKFDNTDGITIPAQIRDKYKAVLGWATKAVDSLADRLIFREFANDNFNINDIFQYNNPDIFFDSAILSALIGSCCFIYVSKDEEGMPRLQVIEASNATGIIDPITNLLTEGYAVLKRDDYDKPLLEAYFTPNETIFYPKGEEPYSIENLTGIPLLVPIIHRPDASRPFGRSRITKSGISYQKTAQRTIERSEITAEFYSFPQKYALGVSQDAESVESLKATISSFIMFTKDDDGDKPSVGQFTTASMTPFVEQLKMAASGFAGETGLTIDDLGFSSDNPSSVEAIKASHENLRLAGKAAHRSIGSGLLNVAYVAVCLRDDFRYMRKEFMKAEVKWEPLFEADASTLTMLGDGAIKVNQVLPGYITAETIRDLTGIKGNMEAKPVQETQEQKVKVTDDASDKQKNRIISTYEITSLLSNYQKGVLSKENGIALLASTGMSEKEAEFMLNNTKVEGKDNE</sequence>
<proteinExistence type="predicted"/>
<organism evidence="1">
    <name type="scientific">Siphoviridae sp. ctGiO6</name>
    <dbReference type="NCBI Taxonomy" id="2825415"/>
    <lineage>
        <taxon>Viruses</taxon>
        <taxon>Duplodnaviria</taxon>
        <taxon>Heunggongvirae</taxon>
        <taxon>Uroviricota</taxon>
        <taxon>Caudoviricetes</taxon>
    </lineage>
</organism>
<evidence type="ECO:0000313" key="1">
    <source>
        <dbReference type="EMBL" id="DAE02694.1"/>
    </source>
</evidence>
<accession>A0A8S5P6I3</accession>